<dbReference type="SUPFAM" id="SSF51735">
    <property type="entry name" value="NAD(P)-binding Rossmann-fold domains"/>
    <property type="match status" value="1"/>
</dbReference>
<evidence type="ECO:0000259" key="3">
    <source>
        <dbReference type="Pfam" id="PF13460"/>
    </source>
</evidence>
<accession>G4TKJ0</accession>
<dbReference type="InParanoid" id="G4TKJ0"/>
<keyword evidence="5" id="KW-1185">Reference proteome</keyword>
<dbReference type="Proteomes" id="UP000007148">
    <property type="component" value="Unassembled WGS sequence"/>
</dbReference>
<gene>
    <name evidence="4" type="ORF">PIIN_05775</name>
</gene>
<comment type="subcellular location">
    <subcellularLocation>
        <location evidence="1">Mitochondrion outer membrane</location>
        <topology evidence="1">Peripheral membrane protein</topology>
    </subcellularLocation>
</comment>
<dbReference type="EMBL" id="CAFZ01000136">
    <property type="protein sequence ID" value="CCA71840.1"/>
    <property type="molecule type" value="Genomic_DNA"/>
</dbReference>
<dbReference type="STRING" id="1109443.G4TKJ0"/>
<dbReference type="PANTHER" id="PTHR14097:SF7">
    <property type="entry name" value="OXIDOREDUCTASE HTATIP2"/>
    <property type="match status" value="1"/>
</dbReference>
<evidence type="ECO:0000256" key="1">
    <source>
        <dbReference type="ARBA" id="ARBA00004450"/>
    </source>
</evidence>
<comment type="similarity">
    <text evidence="2">Belongs to the FMP52 family.</text>
</comment>
<organism evidence="4 5">
    <name type="scientific">Serendipita indica (strain DSM 11827)</name>
    <name type="common">Root endophyte fungus</name>
    <name type="synonym">Piriformospora indica</name>
    <dbReference type="NCBI Taxonomy" id="1109443"/>
    <lineage>
        <taxon>Eukaryota</taxon>
        <taxon>Fungi</taxon>
        <taxon>Dikarya</taxon>
        <taxon>Basidiomycota</taxon>
        <taxon>Agaricomycotina</taxon>
        <taxon>Agaricomycetes</taxon>
        <taxon>Sebacinales</taxon>
        <taxon>Serendipitaceae</taxon>
        <taxon>Serendipita</taxon>
    </lineage>
</organism>
<dbReference type="InterPro" id="IPR016040">
    <property type="entry name" value="NAD(P)-bd_dom"/>
</dbReference>
<dbReference type="Gene3D" id="3.40.50.720">
    <property type="entry name" value="NAD(P)-binding Rossmann-like Domain"/>
    <property type="match status" value="1"/>
</dbReference>
<dbReference type="OrthoDB" id="430436at2759"/>
<evidence type="ECO:0000313" key="4">
    <source>
        <dbReference type="EMBL" id="CCA71840.1"/>
    </source>
</evidence>
<dbReference type="Pfam" id="PF13460">
    <property type="entry name" value="NAD_binding_10"/>
    <property type="match status" value="1"/>
</dbReference>
<dbReference type="InterPro" id="IPR036291">
    <property type="entry name" value="NAD(P)-bd_dom_sf"/>
</dbReference>
<reference evidence="4 5" key="1">
    <citation type="journal article" date="2011" name="PLoS Pathog.">
        <title>Endophytic Life Strategies Decoded by Genome and Transcriptome Analyses of the Mutualistic Root Symbiont Piriformospora indica.</title>
        <authorList>
            <person name="Zuccaro A."/>
            <person name="Lahrmann U."/>
            <person name="Guldener U."/>
            <person name="Langen G."/>
            <person name="Pfiffi S."/>
            <person name="Biedenkopf D."/>
            <person name="Wong P."/>
            <person name="Samans B."/>
            <person name="Grimm C."/>
            <person name="Basiewicz M."/>
            <person name="Murat C."/>
            <person name="Martin F."/>
            <person name="Kogel K.H."/>
        </authorList>
    </citation>
    <scope>NUCLEOTIDE SEQUENCE [LARGE SCALE GENOMIC DNA]</scope>
    <source>
        <strain evidence="4 5">DSM 11827</strain>
    </source>
</reference>
<dbReference type="PANTHER" id="PTHR14097">
    <property type="entry name" value="OXIDOREDUCTASE HTATIP2"/>
    <property type="match status" value="1"/>
</dbReference>
<dbReference type="HOGENOM" id="CLU_071330_3_1_1"/>
<sequence length="240" mass="25455">MPSAALFGATGATGKHILKELLSNKEITKVGEYGRRVTALDSLKDVDTSKLHQKVVDFEKIEEDQDLKQGWDIVYIALGTTRAAAGSAAAFEKIDREHVLAAARATKTTGTQRLVYISSVGANRNSMFLYSRSKGLTEDGLSALGYSDTIIFRPGFLKGRDTKQAFMANALDGFMSILPGYKNHMQIHVADLGKAVVTAGLLGTAGLPKAAQATEQPANGHKFTLIGNVGALGLASLSSA</sequence>
<evidence type="ECO:0000313" key="5">
    <source>
        <dbReference type="Proteomes" id="UP000007148"/>
    </source>
</evidence>
<proteinExistence type="inferred from homology"/>
<dbReference type="GO" id="GO:0005741">
    <property type="term" value="C:mitochondrial outer membrane"/>
    <property type="evidence" value="ECO:0007669"/>
    <property type="project" value="UniProtKB-SubCell"/>
</dbReference>
<dbReference type="AlphaFoldDB" id="G4TKJ0"/>
<dbReference type="OMA" id="CIENAKA"/>
<dbReference type="GO" id="GO:0051170">
    <property type="term" value="P:import into nucleus"/>
    <property type="evidence" value="ECO:0007669"/>
    <property type="project" value="TreeGrafter"/>
</dbReference>
<comment type="caution">
    <text evidence="4">The sequence shown here is derived from an EMBL/GenBank/DDBJ whole genome shotgun (WGS) entry which is preliminary data.</text>
</comment>
<protein>
    <recommendedName>
        <fullName evidence="3">NAD(P)-binding domain-containing protein</fullName>
    </recommendedName>
</protein>
<feature type="domain" description="NAD(P)-binding" evidence="3">
    <location>
        <begin position="8"/>
        <end position="170"/>
    </location>
</feature>
<dbReference type="eggNOG" id="KOG4039">
    <property type="taxonomic scope" value="Eukaryota"/>
</dbReference>
<name>G4TKJ0_SERID</name>
<evidence type="ECO:0000256" key="2">
    <source>
        <dbReference type="ARBA" id="ARBA00006617"/>
    </source>
</evidence>